<name>A0AAD5UI41_9FUNG</name>
<organism evidence="1 2">
    <name type="scientific">Boothiomyces macroporosus</name>
    <dbReference type="NCBI Taxonomy" id="261099"/>
    <lineage>
        <taxon>Eukaryota</taxon>
        <taxon>Fungi</taxon>
        <taxon>Fungi incertae sedis</taxon>
        <taxon>Chytridiomycota</taxon>
        <taxon>Chytridiomycota incertae sedis</taxon>
        <taxon>Chytridiomycetes</taxon>
        <taxon>Rhizophydiales</taxon>
        <taxon>Terramycetaceae</taxon>
        <taxon>Boothiomyces</taxon>
    </lineage>
</organism>
<dbReference type="Pfam" id="PF13805">
    <property type="entry name" value="Pil1"/>
    <property type="match status" value="1"/>
</dbReference>
<accession>A0AAD5UI41</accession>
<dbReference type="Proteomes" id="UP001210925">
    <property type="component" value="Unassembled WGS sequence"/>
</dbReference>
<dbReference type="GO" id="GO:0070941">
    <property type="term" value="P:eisosome assembly"/>
    <property type="evidence" value="ECO:0007669"/>
    <property type="project" value="TreeGrafter"/>
</dbReference>
<dbReference type="EMBL" id="JADGKB010000050">
    <property type="protein sequence ID" value="KAJ3256498.1"/>
    <property type="molecule type" value="Genomic_DNA"/>
</dbReference>
<reference evidence="1" key="1">
    <citation type="submission" date="2020-05" db="EMBL/GenBank/DDBJ databases">
        <title>Phylogenomic resolution of chytrid fungi.</title>
        <authorList>
            <person name="Stajich J.E."/>
            <person name="Amses K."/>
            <person name="Simmons R."/>
            <person name="Seto K."/>
            <person name="Myers J."/>
            <person name="Bonds A."/>
            <person name="Quandt C.A."/>
            <person name="Barry K."/>
            <person name="Liu P."/>
            <person name="Grigoriev I."/>
            <person name="Longcore J.E."/>
            <person name="James T.Y."/>
        </authorList>
    </citation>
    <scope>NUCLEOTIDE SEQUENCE</scope>
    <source>
        <strain evidence="1">PLAUS21</strain>
    </source>
</reference>
<evidence type="ECO:0000313" key="1">
    <source>
        <dbReference type="EMBL" id="KAJ3256498.1"/>
    </source>
</evidence>
<comment type="caution">
    <text evidence="1">The sequence shown here is derived from an EMBL/GenBank/DDBJ whole genome shotgun (WGS) entry which is preliminary data.</text>
</comment>
<dbReference type="GO" id="GO:0036286">
    <property type="term" value="C:eisosome filament"/>
    <property type="evidence" value="ECO:0007669"/>
    <property type="project" value="TreeGrafter"/>
</dbReference>
<dbReference type="PANTHER" id="PTHR31962:SF1">
    <property type="entry name" value="SPHINGOLIPID LONG CHAIN BASE-RESPONSIVE PROTEIN PIL1"/>
    <property type="match status" value="1"/>
</dbReference>
<keyword evidence="2" id="KW-1185">Reference proteome</keyword>
<dbReference type="InterPro" id="IPR028245">
    <property type="entry name" value="PIL1/LSP1"/>
</dbReference>
<dbReference type="InterPro" id="IPR027267">
    <property type="entry name" value="AH/BAR_dom_sf"/>
</dbReference>
<dbReference type="GO" id="GO:0005886">
    <property type="term" value="C:plasma membrane"/>
    <property type="evidence" value="ECO:0007669"/>
    <property type="project" value="TreeGrafter"/>
</dbReference>
<protein>
    <submittedName>
        <fullName evidence="1">Uncharacterized protein</fullName>
    </submittedName>
</protein>
<dbReference type="AlphaFoldDB" id="A0AAD5UI41"/>
<dbReference type="GO" id="GO:0006897">
    <property type="term" value="P:endocytosis"/>
    <property type="evidence" value="ECO:0007669"/>
    <property type="project" value="TreeGrafter"/>
</dbReference>
<proteinExistence type="predicted"/>
<dbReference type="Gene3D" id="1.20.1270.60">
    <property type="entry name" value="Arfaptin homology (AH) domain/BAR domain"/>
    <property type="match status" value="1"/>
</dbReference>
<gene>
    <name evidence="1" type="ORF">HK103_005496</name>
</gene>
<evidence type="ECO:0000313" key="2">
    <source>
        <dbReference type="Proteomes" id="UP001210925"/>
    </source>
</evidence>
<dbReference type="PANTHER" id="PTHR31962">
    <property type="entry name" value="SPHINGOLIPID LONG CHAIN BASE-RESPONSIVE PROTEIN PIL1"/>
    <property type="match status" value="1"/>
</dbReference>
<sequence length="314" mass="35779">MYSRSVTKLAPPKFSPLEMFGGIKRSIINLKANDPHLSNCISEEKDCISGLNGVTKSTTSASRYIQLWGDGEHEDLKEITKVYTSMTSELTFILNEYTDSQTAFREKLKEIRTMYDEISATRQKLKSAAEKCQRAIKAGKPYEVLVADRDFLEKQVKEEVAAYESKKRILLQEGMTAQFNGILKFALKIPQFEVKPGEDLPAFQGRETTQQIFKDFQDALMRLPDLEFIESNHTYFQPEVIDSSNISQHYPGSDISPSADQLKTHHYPSINWTEDETPVKPPRNRSVEELNQSVQEVTIAPAADILDKTFENPW</sequence>